<sequence length="1479" mass="163593">MSIKRNLEDKPLLPKSKKQKLLESEEPSRPRQDKAQPKVASALISEEIDFPRGGGTSFTPLEYKVIQAEARKEADDEVFKETGAAKKHSKEKKIIRSSNISKNKSQDAQNTKDGIIRVEHLNYKRMVVGMKVLCQVVSVRPLDVIVSLPNQLFGHIPITQITTQLTSLLEAMDEDVVRQDGTDDDETDNPGGPSRKDVPDIDEMFHPGDYLRAVVTALRPAGTTENTEFLRSRDIVEKSSRRVELSLIPEQVNAGVSKDDLREGFTITASLKSIEDHGYLLDLGVSGFSGFLPFKDVVNTPGTGSQTLPIGTLLNVRIQNLAKNGRTCTVTSERSVFKQSLMTEVTNVASLLPGTLVQCLVTAVLPTGLNVQVLGFFLGTIDLHHLPSRNTETEFKVGQKIKARILYDVQGTNPPQFSLTLLEHILALDVKGTKPRSASERTQPVQESFAIGTTLDSVKVVGVDTEQGLVVAVEPGIEGYIHISQTSDDHVPSLSPTSGPWKVNTVHRARVTGYHPLDGLLQLSLRPSVLSRRFLKVADVRVGELMSGTVKKLTDAGLFVSIQGNVDGVIWPNHFADIPLKQPSRRFKVGGNVKCRVLAVDAERQRIVLTAKKTLVESELPVLARFEDAKEGMLAHGFISRIFDKSLLVEFYNHTKAIVSAREASDASAENLSMAFAVGKPVKVRILSIDSDSQRLVASIRQAAPGVTGLVGNVSTVEIGQTVTGVVSAIHSGNIVLTLQPSNVRALVSVHNVANHRGVSDDQLRSTLTVGDSLDALVVVSRNLDKGIVIAASRPSGNGSTSKKDPPNVESLQVGQIVSGKVASHGHKGATITLSSNFVGLLHPTDCCDDYSSGIPFPAVDSTIKAVILDIDRRTKRVTLSSRLSRMEPATTVPVIDREITFVENLQVGNEVRGFVKSVAEHGVFVSVGRNVDVRVQIKEIYDQYVKDWKKGVEVNKLVTGRILSVNSEKKQAEMTFRSPSAQTSPSTPMLTFKDLSVGLKVEGRVKKVEDFGIFVAINNSKLTGLCHKSEIADNKQADVNIALRSFKEGDTVKAVILAIDADRRRISLGLKPSYFGDADFTDDNDDVDESPSQKSEENEPNDGHCGDTTMAVEEPSEDSDENVELEPNTVTAFARNSNIAVSTQNPHASSIKIQGGFQWTNHDVQEADDDNADHFSSEEEEEGEQIDKRKRKRKKQIEQDLTADMHTAMPESTADFERHLLGSPNSSYMWIQYMSFQLQLSEIDKAREVGKRALRTINFREEREKLNVWIALLNLENTYGTAESLEATFKDAARHNDSKTIHLRLATILDQSEKHQNAEEQYKRTCKKFGQSSKVWTLFGEHYLRRGQLEEARALLPRSLKSLDKRKHLKTISKFAQMEYRLGGPERGKTIFEGIVDSHPKRWDLWSIYMDMEAAQKDIQSLRNLFDRVLAKKMTSHKAKFFFKKWLDLEHRIGDEMGASLVKKKAVEWTQRAAGTPL</sequence>
<feature type="domain" description="S1 motif" evidence="7">
    <location>
        <begin position="720"/>
        <end position="793"/>
    </location>
</feature>
<feature type="domain" description="S1 motif" evidence="7">
    <location>
        <begin position="264"/>
        <end position="334"/>
    </location>
</feature>
<reference evidence="8 9" key="1">
    <citation type="submission" date="2018-06" db="EMBL/GenBank/DDBJ databases">
        <title>A transcriptomic atlas of mushroom development highlights an independent origin of complex multicellularity.</title>
        <authorList>
            <consortium name="DOE Joint Genome Institute"/>
            <person name="Krizsan K."/>
            <person name="Almasi E."/>
            <person name="Merenyi Z."/>
            <person name="Sahu N."/>
            <person name="Viragh M."/>
            <person name="Koszo T."/>
            <person name="Mondo S."/>
            <person name="Kiss B."/>
            <person name="Balint B."/>
            <person name="Kues U."/>
            <person name="Barry K."/>
            <person name="Hegedus J.C."/>
            <person name="Henrissat B."/>
            <person name="Johnson J."/>
            <person name="Lipzen A."/>
            <person name="Ohm R."/>
            <person name="Nagy I."/>
            <person name="Pangilinan J."/>
            <person name="Yan J."/>
            <person name="Xiong Y."/>
            <person name="Grigoriev I.V."/>
            <person name="Hibbett D.S."/>
            <person name="Nagy L.G."/>
        </authorList>
    </citation>
    <scope>NUCLEOTIDE SEQUENCE [LARGE SCALE GENOMIC DNA]</scope>
    <source>
        <strain evidence="8 9">SZMC22713</strain>
    </source>
</reference>
<dbReference type="Gene3D" id="2.40.50.140">
    <property type="entry name" value="Nucleic acid-binding proteins"/>
    <property type="match status" value="8"/>
</dbReference>
<feature type="domain" description="S1 motif" evidence="7">
    <location>
        <begin position="452"/>
        <end position="526"/>
    </location>
</feature>
<feature type="region of interest" description="Disordered" evidence="6">
    <location>
        <begin position="178"/>
        <end position="201"/>
    </location>
</feature>
<protein>
    <submittedName>
        <fullName evidence="8">Nucleic acid-binding protein</fullName>
    </submittedName>
</protein>
<dbReference type="GO" id="GO:0006364">
    <property type="term" value="P:rRNA processing"/>
    <property type="evidence" value="ECO:0007669"/>
    <property type="project" value="UniProtKB-KW"/>
</dbReference>
<dbReference type="SUPFAM" id="SSF50249">
    <property type="entry name" value="Nucleic acid-binding proteins"/>
    <property type="match status" value="9"/>
</dbReference>
<comment type="subcellular location">
    <subcellularLocation>
        <location evidence="1">Nucleus</location>
        <location evidence="1">Nucleolus</location>
    </subcellularLocation>
</comment>
<evidence type="ECO:0000256" key="5">
    <source>
        <dbReference type="ARBA" id="ARBA00023242"/>
    </source>
</evidence>
<organism evidence="8 9">
    <name type="scientific">Rickenella mellea</name>
    <dbReference type="NCBI Taxonomy" id="50990"/>
    <lineage>
        <taxon>Eukaryota</taxon>
        <taxon>Fungi</taxon>
        <taxon>Dikarya</taxon>
        <taxon>Basidiomycota</taxon>
        <taxon>Agaricomycotina</taxon>
        <taxon>Agaricomycetes</taxon>
        <taxon>Hymenochaetales</taxon>
        <taxon>Rickenellaceae</taxon>
        <taxon>Rickenella</taxon>
    </lineage>
</organism>
<evidence type="ECO:0000256" key="1">
    <source>
        <dbReference type="ARBA" id="ARBA00004604"/>
    </source>
</evidence>
<feature type="compositionally biased region" description="Basic and acidic residues" evidence="6">
    <location>
        <begin position="1"/>
        <end position="12"/>
    </location>
</feature>
<dbReference type="Pfam" id="PF00575">
    <property type="entry name" value="S1"/>
    <property type="match status" value="2"/>
</dbReference>
<keyword evidence="5" id="KW-0539">Nucleus</keyword>
<dbReference type="CDD" id="cd05708">
    <property type="entry name" value="S1_Rrp5_repeat_sc12"/>
    <property type="match status" value="1"/>
</dbReference>
<evidence type="ECO:0000256" key="3">
    <source>
        <dbReference type="ARBA" id="ARBA00022552"/>
    </source>
</evidence>
<evidence type="ECO:0000256" key="6">
    <source>
        <dbReference type="SAM" id="MobiDB-lite"/>
    </source>
</evidence>
<comment type="subunit">
    <text evidence="2">Associated with the spliceosome.</text>
</comment>
<feature type="region of interest" description="Disordered" evidence="6">
    <location>
        <begin position="90"/>
        <end position="111"/>
    </location>
</feature>
<evidence type="ECO:0000313" key="9">
    <source>
        <dbReference type="Proteomes" id="UP000294933"/>
    </source>
</evidence>
<feature type="domain" description="S1 motif" evidence="7">
    <location>
        <begin position="632"/>
        <end position="701"/>
    </location>
</feature>
<keyword evidence="9" id="KW-1185">Reference proteome</keyword>
<dbReference type="GO" id="GO:0032040">
    <property type="term" value="C:small-subunit processome"/>
    <property type="evidence" value="ECO:0007669"/>
    <property type="project" value="TreeGrafter"/>
</dbReference>
<accession>A0A4Y7QLT5</accession>
<evidence type="ECO:0000256" key="4">
    <source>
        <dbReference type="ARBA" id="ARBA00022737"/>
    </source>
</evidence>
<dbReference type="EMBL" id="ML170158">
    <property type="protein sequence ID" value="TDL28208.1"/>
    <property type="molecule type" value="Genomic_DNA"/>
</dbReference>
<feature type="domain" description="S1 motif" evidence="7">
    <location>
        <begin position="815"/>
        <end position="883"/>
    </location>
</feature>
<dbReference type="Pfam" id="PF23459">
    <property type="entry name" value="S1_RRP5"/>
    <property type="match status" value="1"/>
</dbReference>
<dbReference type="InterPro" id="IPR003107">
    <property type="entry name" value="HAT"/>
</dbReference>
<dbReference type="PANTHER" id="PTHR23270">
    <property type="entry name" value="PROGRAMMED CELL DEATH PROTEIN 11 PRE-RRNA PROCESSING PROTEIN RRP5"/>
    <property type="match status" value="1"/>
</dbReference>
<name>A0A4Y7QLT5_9AGAM</name>
<evidence type="ECO:0000313" key="8">
    <source>
        <dbReference type="EMBL" id="TDL28208.1"/>
    </source>
</evidence>
<dbReference type="GO" id="GO:0003723">
    <property type="term" value="F:RNA binding"/>
    <property type="evidence" value="ECO:0007669"/>
    <property type="project" value="TreeGrafter"/>
</dbReference>
<dbReference type="InterPro" id="IPR055430">
    <property type="entry name" value="HAT_Syf1_CNRKL1_C"/>
</dbReference>
<dbReference type="InterPro" id="IPR045209">
    <property type="entry name" value="Rrp5"/>
</dbReference>
<dbReference type="CDD" id="cd05697">
    <property type="entry name" value="S1_Rrp5_repeat_hs5"/>
    <property type="match status" value="1"/>
</dbReference>
<feature type="compositionally biased region" description="Acidic residues" evidence="6">
    <location>
        <begin position="1080"/>
        <end position="1090"/>
    </location>
</feature>
<dbReference type="Proteomes" id="UP000294933">
    <property type="component" value="Unassembled WGS sequence"/>
</dbReference>
<dbReference type="SUPFAM" id="SSF48452">
    <property type="entry name" value="TPR-like"/>
    <property type="match status" value="2"/>
</dbReference>
<dbReference type="InterPro" id="IPR012340">
    <property type="entry name" value="NA-bd_OB-fold"/>
</dbReference>
<feature type="domain" description="S1 motif" evidence="7">
    <location>
        <begin position="999"/>
        <end position="1072"/>
    </location>
</feature>
<feature type="compositionally biased region" description="Basic and acidic residues" evidence="6">
    <location>
        <begin position="20"/>
        <end position="36"/>
    </location>
</feature>
<dbReference type="OrthoDB" id="412781at2759"/>
<dbReference type="InterPro" id="IPR048059">
    <property type="entry name" value="Rrp5_S1_rpt_hs1_sc1"/>
</dbReference>
<proteinExistence type="predicted"/>
<dbReference type="STRING" id="50990.A0A4Y7QLT5"/>
<dbReference type="Pfam" id="PF24685">
    <property type="entry name" value="OB_RRP5_4th"/>
    <property type="match status" value="1"/>
</dbReference>
<gene>
    <name evidence="8" type="ORF">BD410DRAFT_761670</name>
</gene>
<dbReference type="PROSITE" id="PS50126">
    <property type="entry name" value="S1"/>
    <property type="match status" value="9"/>
</dbReference>
<dbReference type="InterPro" id="IPR003029">
    <property type="entry name" value="S1_domain"/>
</dbReference>
<feature type="domain" description="S1 motif" evidence="7">
    <location>
        <begin position="354"/>
        <end position="422"/>
    </location>
</feature>
<dbReference type="SMART" id="SM00386">
    <property type="entry name" value="HAT"/>
    <property type="match status" value="5"/>
</dbReference>
<dbReference type="VEuPathDB" id="FungiDB:BD410DRAFT_761670"/>
<dbReference type="Pfam" id="PF23231">
    <property type="entry name" value="HAT_Syf1_CNRKL1_C"/>
    <property type="match status" value="1"/>
</dbReference>
<feature type="region of interest" description="Disordered" evidence="6">
    <location>
        <begin position="1079"/>
        <end position="1125"/>
    </location>
</feature>
<feature type="compositionally biased region" description="Acidic residues" evidence="6">
    <location>
        <begin position="1115"/>
        <end position="1125"/>
    </location>
</feature>
<dbReference type="FunFam" id="2.40.50.140:FF:000155">
    <property type="entry name" value="rRNA biogenesis protein RRP5"/>
    <property type="match status" value="1"/>
</dbReference>
<dbReference type="InterPro" id="IPR057301">
    <property type="entry name" value="Rrp5_OB_4th"/>
</dbReference>
<dbReference type="Gene3D" id="1.25.40.10">
    <property type="entry name" value="Tetratricopeptide repeat domain"/>
    <property type="match status" value="2"/>
</dbReference>
<dbReference type="FunFam" id="2.40.50.140:FF:000103">
    <property type="entry name" value="protein RRP5 homolog"/>
    <property type="match status" value="3"/>
</dbReference>
<feature type="domain" description="S1 motif" evidence="7">
    <location>
        <begin position="543"/>
        <end position="612"/>
    </location>
</feature>
<feature type="compositionally biased region" description="Basic and acidic residues" evidence="6">
    <location>
        <begin position="1095"/>
        <end position="1106"/>
    </location>
</feature>
<dbReference type="InterPro" id="IPR011990">
    <property type="entry name" value="TPR-like_helical_dom_sf"/>
</dbReference>
<keyword evidence="3" id="KW-0698">rRNA processing</keyword>
<evidence type="ECO:0000259" key="7">
    <source>
        <dbReference type="PROSITE" id="PS50126"/>
    </source>
</evidence>
<dbReference type="FunFam" id="2.40.50.140:FF:000148">
    <property type="entry name" value="protein RRP5 homolog isoform X1"/>
    <property type="match status" value="1"/>
</dbReference>
<feature type="region of interest" description="Disordered" evidence="6">
    <location>
        <begin position="1"/>
        <end position="42"/>
    </location>
</feature>
<keyword evidence="4" id="KW-0677">Repeat</keyword>
<dbReference type="PANTHER" id="PTHR23270:SF10">
    <property type="entry name" value="PROTEIN RRP5 HOMOLOG"/>
    <property type="match status" value="1"/>
</dbReference>
<feature type="domain" description="S1 motif" evidence="7">
    <location>
        <begin position="909"/>
        <end position="978"/>
    </location>
</feature>
<dbReference type="SMART" id="SM00316">
    <property type="entry name" value="S1"/>
    <property type="match status" value="10"/>
</dbReference>
<feature type="region of interest" description="Disordered" evidence="6">
    <location>
        <begin position="1168"/>
        <end position="1198"/>
    </location>
</feature>
<evidence type="ECO:0000256" key="2">
    <source>
        <dbReference type="ARBA" id="ARBA00011524"/>
    </source>
</evidence>
<dbReference type="InterPro" id="IPR057302">
    <property type="entry name" value="Rrp5_S1"/>
</dbReference>
<dbReference type="CDD" id="cd05693">
    <property type="entry name" value="S1_Rrp5_repeat_hs1_sc1"/>
    <property type="match status" value="1"/>
</dbReference>